<accession>A0ABW4VTQ6</accession>
<dbReference type="Proteomes" id="UP001597361">
    <property type="component" value="Unassembled WGS sequence"/>
</dbReference>
<organism evidence="2 3">
    <name type="scientific">Belliella marina</name>
    <dbReference type="NCBI Taxonomy" id="1644146"/>
    <lineage>
        <taxon>Bacteria</taxon>
        <taxon>Pseudomonadati</taxon>
        <taxon>Bacteroidota</taxon>
        <taxon>Cytophagia</taxon>
        <taxon>Cytophagales</taxon>
        <taxon>Cyclobacteriaceae</taxon>
        <taxon>Belliella</taxon>
    </lineage>
</organism>
<dbReference type="EMBL" id="JBHUHR010000051">
    <property type="protein sequence ID" value="MFD2037687.1"/>
    <property type="molecule type" value="Genomic_DNA"/>
</dbReference>
<gene>
    <name evidence="2" type="ORF">ACFSKL_23030</name>
</gene>
<dbReference type="RefSeq" id="WP_376889766.1">
    <property type="nucleotide sequence ID" value="NZ_JBHUHR010000051.1"/>
</dbReference>
<evidence type="ECO:0008006" key="4">
    <source>
        <dbReference type="Google" id="ProtNLM"/>
    </source>
</evidence>
<feature type="signal peptide" evidence="1">
    <location>
        <begin position="1"/>
        <end position="19"/>
    </location>
</feature>
<sequence length="175" mass="19371">MKSTLLIICLLVLSLNVSAQNLSSSKGSSTMGIGMGLPYGGFGLKFNHHILNYFSAFGGVGYNLVGIGVNGGLNFTVPTEKNAEFYFTGMYGYNAVMKFENYSALNTTYYGASLGSGIKINSQRHEGRYWDIGILAPLRNSRYKSDIKYFESSIESKPWPVQLYFGYHFSLNSKN</sequence>
<keyword evidence="3" id="KW-1185">Reference proteome</keyword>
<evidence type="ECO:0000313" key="2">
    <source>
        <dbReference type="EMBL" id="MFD2037687.1"/>
    </source>
</evidence>
<name>A0ABW4VTQ6_9BACT</name>
<feature type="chain" id="PRO_5047266322" description="Outer membrane protein beta-barrel domain-containing protein" evidence="1">
    <location>
        <begin position="20"/>
        <end position="175"/>
    </location>
</feature>
<protein>
    <recommendedName>
        <fullName evidence="4">Outer membrane protein beta-barrel domain-containing protein</fullName>
    </recommendedName>
</protein>
<comment type="caution">
    <text evidence="2">The sequence shown here is derived from an EMBL/GenBank/DDBJ whole genome shotgun (WGS) entry which is preliminary data.</text>
</comment>
<reference evidence="3" key="1">
    <citation type="journal article" date="2019" name="Int. J. Syst. Evol. Microbiol.">
        <title>The Global Catalogue of Microorganisms (GCM) 10K type strain sequencing project: providing services to taxonomists for standard genome sequencing and annotation.</title>
        <authorList>
            <consortium name="The Broad Institute Genomics Platform"/>
            <consortium name="The Broad Institute Genome Sequencing Center for Infectious Disease"/>
            <person name="Wu L."/>
            <person name="Ma J."/>
        </authorList>
    </citation>
    <scope>NUCLEOTIDE SEQUENCE [LARGE SCALE GENOMIC DNA]</scope>
    <source>
        <strain evidence="3">CGMCC 1.15180</strain>
    </source>
</reference>
<proteinExistence type="predicted"/>
<evidence type="ECO:0000256" key="1">
    <source>
        <dbReference type="SAM" id="SignalP"/>
    </source>
</evidence>
<keyword evidence="1" id="KW-0732">Signal</keyword>
<evidence type="ECO:0000313" key="3">
    <source>
        <dbReference type="Proteomes" id="UP001597361"/>
    </source>
</evidence>